<evidence type="ECO:0008006" key="3">
    <source>
        <dbReference type="Google" id="ProtNLM"/>
    </source>
</evidence>
<sequence length="411" mass="47943">MRRNWLCDYTVLVLRLQKAIDAHTPYSPSEEYLPPEWYEQVQHEPVHPAEALLREAKALSATVHQQHFEPQRTAYLAKHLRALETVSRRMLGEHFSLQEEVWRCFDLHVEWVPESIFEQAYTLYDEGLPGSGSIAERLQHWKASLTLPPEKAHVLPSFFQRALTEARRRTQVLVPLPAEEHIEIQTITDQPVRAVASYLGNYRSRILLNPNVPFPLTDLFYVLCHEGYPGHLAEAVLKDEALIQQRGYLEQRVNLLYTPQFVISEGLALLAHEMLFAPGEEEQWLAEQIYPEAGISPVHFDLRKIQQATDLLWGVWCNAAWLLSEGRPDAEVRSYLMRYALMDEEAVSRALASLHRPFHLTYTFTYFYGRRLLEPILQGSQRPRRLHQLLKEQLTPSDLNERFFTEWKNED</sequence>
<protein>
    <recommendedName>
        <fullName evidence="3">DUF885 domain-containing protein</fullName>
    </recommendedName>
</protein>
<accession>D6U8V6</accession>
<evidence type="ECO:0000313" key="1">
    <source>
        <dbReference type="EMBL" id="EFH79564.1"/>
    </source>
</evidence>
<gene>
    <name evidence="1" type="ORF">Krac_0013</name>
</gene>
<comment type="caution">
    <text evidence="1">The sequence shown here is derived from an EMBL/GenBank/DDBJ whole genome shotgun (WGS) entry which is preliminary data.</text>
</comment>
<dbReference type="InParanoid" id="D6U8V6"/>
<dbReference type="Proteomes" id="UP000004508">
    <property type="component" value="Unassembled WGS sequence"/>
</dbReference>
<dbReference type="eggNOG" id="COG4805">
    <property type="taxonomic scope" value="Bacteria"/>
</dbReference>
<evidence type="ECO:0000313" key="2">
    <source>
        <dbReference type="Proteomes" id="UP000004508"/>
    </source>
</evidence>
<name>D6U8V6_KTERA</name>
<dbReference type="EMBL" id="ADVG01000007">
    <property type="protein sequence ID" value="EFH79564.1"/>
    <property type="molecule type" value="Genomic_DNA"/>
</dbReference>
<reference evidence="1 2" key="1">
    <citation type="journal article" date="2011" name="Stand. Genomic Sci.">
        <title>Non-contiguous finished genome sequence and contextual data of the filamentous soil bacterium Ktedonobacter racemifer type strain (SOSP1-21).</title>
        <authorList>
            <person name="Chang Y.J."/>
            <person name="Land M."/>
            <person name="Hauser L."/>
            <person name="Chertkov O."/>
            <person name="Del Rio T.G."/>
            <person name="Nolan M."/>
            <person name="Copeland A."/>
            <person name="Tice H."/>
            <person name="Cheng J.F."/>
            <person name="Lucas S."/>
            <person name="Han C."/>
            <person name="Goodwin L."/>
            <person name="Pitluck S."/>
            <person name="Ivanova N."/>
            <person name="Ovchinikova G."/>
            <person name="Pati A."/>
            <person name="Chen A."/>
            <person name="Palaniappan K."/>
            <person name="Mavromatis K."/>
            <person name="Liolios K."/>
            <person name="Brettin T."/>
            <person name="Fiebig A."/>
            <person name="Rohde M."/>
            <person name="Abt B."/>
            <person name="Goker M."/>
            <person name="Detter J.C."/>
            <person name="Woyke T."/>
            <person name="Bristow J."/>
            <person name="Eisen J.A."/>
            <person name="Markowitz V."/>
            <person name="Hugenholtz P."/>
            <person name="Kyrpides N.C."/>
            <person name="Klenk H.P."/>
            <person name="Lapidus A."/>
        </authorList>
    </citation>
    <scope>NUCLEOTIDE SEQUENCE [LARGE SCALE GENOMIC DNA]</scope>
    <source>
        <strain evidence="2">DSM 44963</strain>
    </source>
</reference>
<organism evidence="1 2">
    <name type="scientific">Ktedonobacter racemifer DSM 44963</name>
    <dbReference type="NCBI Taxonomy" id="485913"/>
    <lineage>
        <taxon>Bacteria</taxon>
        <taxon>Bacillati</taxon>
        <taxon>Chloroflexota</taxon>
        <taxon>Ktedonobacteria</taxon>
        <taxon>Ktedonobacterales</taxon>
        <taxon>Ktedonobacteraceae</taxon>
        <taxon>Ktedonobacter</taxon>
    </lineage>
</organism>
<keyword evidence="2" id="KW-1185">Reference proteome</keyword>
<dbReference type="STRING" id="485913.Krac_0013"/>
<dbReference type="AlphaFoldDB" id="D6U8V6"/>
<dbReference type="OrthoDB" id="140419at2"/>
<proteinExistence type="predicted"/>